<dbReference type="InterPro" id="IPR036094">
    <property type="entry name" value="NadA_sf"/>
</dbReference>
<evidence type="ECO:0000256" key="8">
    <source>
        <dbReference type="ARBA" id="ARBA00023004"/>
    </source>
</evidence>
<name>X1T1F7_9ZZZZ</name>
<keyword evidence="5" id="KW-0662">Pyridine nucleotide biosynthesis</keyword>
<dbReference type="GO" id="GO:0034628">
    <property type="term" value="P:'de novo' NAD+ biosynthetic process from L-aspartate"/>
    <property type="evidence" value="ECO:0007669"/>
    <property type="project" value="TreeGrafter"/>
</dbReference>
<evidence type="ECO:0000256" key="2">
    <source>
        <dbReference type="ARBA" id="ARBA00005065"/>
    </source>
</evidence>
<dbReference type="Pfam" id="PF02445">
    <property type="entry name" value="NadA"/>
    <property type="match status" value="1"/>
</dbReference>
<dbReference type="EMBL" id="BARW01008881">
    <property type="protein sequence ID" value="GAI73899.1"/>
    <property type="molecule type" value="Genomic_DNA"/>
</dbReference>
<evidence type="ECO:0000256" key="6">
    <source>
        <dbReference type="ARBA" id="ARBA00022679"/>
    </source>
</evidence>
<comment type="pathway">
    <text evidence="2">Cofactor biosynthesis; NAD(+) biosynthesis; quinolinate from iminoaspartate: step 1/1.</text>
</comment>
<protein>
    <recommendedName>
        <fullName evidence="3">quinolinate synthase</fullName>
        <ecNumber evidence="3">2.5.1.72</ecNumber>
    </recommendedName>
</protein>
<dbReference type="PANTHER" id="PTHR30573:SF0">
    <property type="entry name" value="QUINOLINATE SYNTHASE, CHLOROPLASTIC"/>
    <property type="match status" value="1"/>
</dbReference>
<dbReference type="GO" id="GO:0051539">
    <property type="term" value="F:4 iron, 4 sulfur cluster binding"/>
    <property type="evidence" value="ECO:0007669"/>
    <property type="project" value="UniProtKB-KW"/>
</dbReference>
<organism evidence="10">
    <name type="scientific">marine sediment metagenome</name>
    <dbReference type="NCBI Taxonomy" id="412755"/>
    <lineage>
        <taxon>unclassified sequences</taxon>
        <taxon>metagenomes</taxon>
        <taxon>ecological metagenomes</taxon>
    </lineage>
</organism>
<evidence type="ECO:0000256" key="4">
    <source>
        <dbReference type="ARBA" id="ARBA00022485"/>
    </source>
</evidence>
<dbReference type="GO" id="GO:0046872">
    <property type="term" value="F:metal ion binding"/>
    <property type="evidence" value="ECO:0007669"/>
    <property type="project" value="UniProtKB-KW"/>
</dbReference>
<reference evidence="10" key="1">
    <citation type="journal article" date="2014" name="Front. Microbiol.">
        <title>High frequency of phylogenetically diverse reductive dehalogenase-homologous genes in deep subseafloor sedimentary metagenomes.</title>
        <authorList>
            <person name="Kawai M."/>
            <person name="Futagami T."/>
            <person name="Toyoda A."/>
            <person name="Takaki Y."/>
            <person name="Nishi S."/>
            <person name="Hori S."/>
            <person name="Arai W."/>
            <person name="Tsubouchi T."/>
            <person name="Morono Y."/>
            <person name="Uchiyama I."/>
            <person name="Ito T."/>
            <person name="Fujiyama A."/>
            <person name="Inagaki F."/>
            <person name="Takami H."/>
        </authorList>
    </citation>
    <scope>NUCLEOTIDE SEQUENCE</scope>
    <source>
        <strain evidence="10">Expedition CK06-06</strain>
    </source>
</reference>
<keyword evidence="9" id="KW-0411">Iron-sulfur</keyword>
<evidence type="ECO:0000256" key="9">
    <source>
        <dbReference type="ARBA" id="ARBA00023014"/>
    </source>
</evidence>
<dbReference type="PANTHER" id="PTHR30573">
    <property type="entry name" value="QUINOLINATE SYNTHETASE A"/>
    <property type="match status" value="1"/>
</dbReference>
<evidence type="ECO:0000256" key="3">
    <source>
        <dbReference type="ARBA" id="ARBA00012669"/>
    </source>
</evidence>
<evidence type="ECO:0000256" key="7">
    <source>
        <dbReference type="ARBA" id="ARBA00022723"/>
    </source>
</evidence>
<evidence type="ECO:0000256" key="5">
    <source>
        <dbReference type="ARBA" id="ARBA00022642"/>
    </source>
</evidence>
<dbReference type="UniPathway" id="UPA00253">
    <property type="reaction ID" value="UER00327"/>
</dbReference>
<comment type="cofactor">
    <cofactor evidence="1">
        <name>[4Fe-4S] cluster</name>
        <dbReference type="ChEBI" id="CHEBI:49883"/>
    </cofactor>
</comment>
<sequence>ALSKMAVNTDEEVIVFCGVRFMAETAAILNPDKVVLIPQKDAGCPLADMAGVEDLLIKKKEYSGVAVVSYVNSSASTKAASDICCTSSNAVEVVNSLKENKVLFLPDKNLGRF</sequence>
<accession>X1T1F7</accession>
<evidence type="ECO:0000256" key="1">
    <source>
        <dbReference type="ARBA" id="ARBA00001966"/>
    </source>
</evidence>
<keyword evidence="4" id="KW-0004">4Fe-4S</keyword>
<comment type="caution">
    <text evidence="10">The sequence shown here is derived from an EMBL/GenBank/DDBJ whole genome shotgun (WGS) entry which is preliminary data.</text>
</comment>
<keyword evidence="7" id="KW-0479">Metal-binding</keyword>
<gene>
    <name evidence="10" type="ORF">S12H4_18054</name>
</gene>
<dbReference type="InterPro" id="IPR003473">
    <property type="entry name" value="NadA"/>
</dbReference>
<proteinExistence type="predicted"/>
<dbReference type="GO" id="GO:0008987">
    <property type="term" value="F:quinolinate synthetase A activity"/>
    <property type="evidence" value="ECO:0007669"/>
    <property type="project" value="InterPro"/>
</dbReference>
<dbReference type="EC" id="2.5.1.72" evidence="3"/>
<dbReference type="AlphaFoldDB" id="X1T1F7"/>
<feature type="non-terminal residue" evidence="10">
    <location>
        <position position="1"/>
    </location>
</feature>
<keyword evidence="8" id="KW-0408">Iron</keyword>
<dbReference type="SUPFAM" id="SSF142754">
    <property type="entry name" value="NadA-like"/>
    <property type="match status" value="1"/>
</dbReference>
<dbReference type="Gene3D" id="3.40.50.10800">
    <property type="entry name" value="NadA-like"/>
    <property type="match status" value="1"/>
</dbReference>
<keyword evidence="6" id="KW-0808">Transferase</keyword>
<evidence type="ECO:0000313" key="10">
    <source>
        <dbReference type="EMBL" id="GAI73899.1"/>
    </source>
</evidence>
<dbReference type="GO" id="GO:0005829">
    <property type="term" value="C:cytosol"/>
    <property type="evidence" value="ECO:0007669"/>
    <property type="project" value="TreeGrafter"/>
</dbReference>